<evidence type="ECO:0000256" key="1">
    <source>
        <dbReference type="SAM" id="MobiDB-lite"/>
    </source>
</evidence>
<protein>
    <submittedName>
        <fullName evidence="2">Uncharacterized protein</fullName>
    </submittedName>
</protein>
<feature type="region of interest" description="Disordered" evidence="1">
    <location>
        <begin position="183"/>
        <end position="209"/>
    </location>
</feature>
<organism evidence="2 3">
    <name type="scientific">Tanacetum coccineum</name>
    <dbReference type="NCBI Taxonomy" id="301880"/>
    <lineage>
        <taxon>Eukaryota</taxon>
        <taxon>Viridiplantae</taxon>
        <taxon>Streptophyta</taxon>
        <taxon>Embryophyta</taxon>
        <taxon>Tracheophyta</taxon>
        <taxon>Spermatophyta</taxon>
        <taxon>Magnoliopsida</taxon>
        <taxon>eudicotyledons</taxon>
        <taxon>Gunneridae</taxon>
        <taxon>Pentapetalae</taxon>
        <taxon>asterids</taxon>
        <taxon>campanulids</taxon>
        <taxon>Asterales</taxon>
        <taxon>Asteraceae</taxon>
        <taxon>Asteroideae</taxon>
        <taxon>Anthemideae</taxon>
        <taxon>Anthemidinae</taxon>
        <taxon>Tanacetum</taxon>
    </lineage>
</organism>
<accession>A0ABQ5AZ17</accession>
<sequence>MLVLKRSVETEFPAIFYNDALTFEVALSCEPTVSPLNNNQIDFRISFDESDDEDYTKEFPAIAYNNALTSKLDFSPEPTVSLYGVSRIPEIGLHGFHISCTGPHWKEIDNVGDVGLTSGWRTVVRATGAKRMVLVIISDNDTHDDWKRVPKRWRVLLMVQVYERCIVCGGCESGCCAVQGKKGKDEQATEEEGGGEEERIMEAAQGSVV</sequence>
<reference evidence="2" key="1">
    <citation type="journal article" date="2022" name="Int. J. Mol. Sci.">
        <title>Draft Genome of Tanacetum Coccineum: Genomic Comparison of Closely Related Tanacetum-Family Plants.</title>
        <authorList>
            <person name="Yamashiro T."/>
            <person name="Shiraishi A."/>
            <person name="Nakayama K."/>
            <person name="Satake H."/>
        </authorList>
    </citation>
    <scope>NUCLEOTIDE SEQUENCE</scope>
</reference>
<name>A0ABQ5AZ17_9ASTR</name>
<keyword evidence="3" id="KW-1185">Reference proteome</keyword>
<proteinExistence type="predicted"/>
<dbReference type="Proteomes" id="UP001151760">
    <property type="component" value="Unassembled WGS sequence"/>
</dbReference>
<evidence type="ECO:0000313" key="3">
    <source>
        <dbReference type="Proteomes" id="UP001151760"/>
    </source>
</evidence>
<dbReference type="EMBL" id="BQNB010012752">
    <property type="protein sequence ID" value="GJT07448.1"/>
    <property type="molecule type" value="Genomic_DNA"/>
</dbReference>
<reference evidence="2" key="2">
    <citation type="submission" date="2022-01" db="EMBL/GenBank/DDBJ databases">
        <authorList>
            <person name="Yamashiro T."/>
            <person name="Shiraishi A."/>
            <person name="Satake H."/>
            <person name="Nakayama K."/>
        </authorList>
    </citation>
    <scope>NUCLEOTIDE SEQUENCE</scope>
</reference>
<gene>
    <name evidence="2" type="ORF">Tco_0841910</name>
</gene>
<evidence type="ECO:0000313" key="2">
    <source>
        <dbReference type="EMBL" id="GJT07448.1"/>
    </source>
</evidence>
<comment type="caution">
    <text evidence="2">The sequence shown here is derived from an EMBL/GenBank/DDBJ whole genome shotgun (WGS) entry which is preliminary data.</text>
</comment>